<dbReference type="OrthoDB" id="9808630at2"/>
<protein>
    <recommendedName>
        <fullName evidence="1">DUF3943 domain-containing protein</fullName>
    </recommendedName>
</protein>
<accession>A0A1M4SXG8</accession>
<reference evidence="2 3" key="1">
    <citation type="submission" date="2016-11" db="EMBL/GenBank/DDBJ databases">
        <authorList>
            <person name="Jaros S."/>
            <person name="Januszkiewicz K."/>
            <person name="Wedrychowicz H."/>
        </authorList>
    </citation>
    <scope>NUCLEOTIDE SEQUENCE [LARGE SCALE GENOMIC DNA]</scope>
    <source>
        <strain evidence="2 3">DSM 18119</strain>
    </source>
</reference>
<dbReference type="Pfam" id="PF13084">
    <property type="entry name" value="DUF3943"/>
    <property type="match status" value="1"/>
</dbReference>
<dbReference type="Proteomes" id="UP000184048">
    <property type="component" value="Unassembled WGS sequence"/>
</dbReference>
<dbReference type="STRING" id="1121884.SAMN02745131_00265"/>
<feature type="domain" description="DUF3943" evidence="1">
    <location>
        <begin position="105"/>
        <end position="209"/>
    </location>
</feature>
<dbReference type="RefSeq" id="WP_139256302.1">
    <property type="nucleotide sequence ID" value="NZ_FQUU01000001.1"/>
</dbReference>
<sequence length="478" mass="54952">MKNRITSIVHFVFSIVLVLTTYISKAGMQDSIVPAVFSDRTMVNPITVSESPIKSILIAKKHFSRGLKELFAAQVFPWSYNRYVRKADFAKISFGSIGTNLKPSSWQWDDNKFINNHISHPYHGNIYFNAFRTNGYGFWRSVPGTFGGALFWELFCETHYPAPNDMVNTSLGGIAIGEMTYRLSNALVKRPHRGLKGQFLEALALIVNPLNGYNRIADKKWNQYFRDNINQEDFIAENDIGSRQYVNRSNGKLEKWKNELFTRINLEYGDPFKNIKTPFGYFSTTIEAGSSAQLNMVRIKAPLYGWKITSKDQSKHITNVTMSFDFYKNQAFTYSAQSFHYNLVSMFKKGILTQARTSIGAGVIALAAVPNEYLYYGEGRNYDYGCGLGIATAARLVISNRLIHILQYRRGWFKTINGYNSSYFLGTTNSELKYNLWKNFLVAFEWGTYFLKGRYVGFQDINKRYTYVRLSMEYTFSL</sequence>
<dbReference type="InterPro" id="IPR025079">
    <property type="entry name" value="DUF3943"/>
</dbReference>
<dbReference type="EMBL" id="FQUU01000001">
    <property type="protein sequence ID" value="SHE36880.1"/>
    <property type="molecule type" value="Genomic_DNA"/>
</dbReference>
<keyword evidence="3" id="KW-1185">Reference proteome</keyword>
<evidence type="ECO:0000313" key="2">
    <source>
        <dbReference type="EMBL" id="SHE36880.1"/>
    </source>
</evidence>
<name>A0A1M4SXG8_9BACT</name>
<dbReference type="AlphaFoldDB" id="A0A1M4SXG8"/>
<evidence type="ECO:0000313" key="3">
    <source>
        <dbReference type="Proteomes" id="UP000184048"/>
    </source>
</evidence>
<evidence type="ECO:0000259" key="1">
    <source>
        <dbReference type="Pfam" id="PF13084"/>
    </source>
</evidence>
<organism evidence="2 3">
    <name type="scientific">Flavisolibacter ginsengisoli DSM 18119</name>
    <dbReference type="NCBI Taxonomy" id="1121884"/>
    <lineage>
        <taxon>Bacteria</taxon>
        <taxon>Pseudomonadati</taxon>
        <taxon>Bacteroidota</taxon>
        <taxon>Chitinophagia</taxon>
        <taxon>Chitinophagales</taxon>
        <taxon>Chitinophagaceae</taxon>
        <taxon>Flavisolibacter</taxon>
    </lineage>
</organism>
<proteinExistence type="predicted"/>
<gene>
    <name evidence="2" type="ORF">SAMN02745131_00265</name>
</gene>